<gene>
    <name evidence="2" type="ORF">H1P_6430008</name>
</gene>
<proteinExistence type="predicted"/>
<organism evidence="2 3">
    <name type="scientific">Hyella patelloides LEGE 07179</name>
    <dbReference type="NCBI Taxonomy" id="945734"/>
    <lineage>
        <taxon>Bacteria</taxon>
        <taxon>Bacillati</taxon>
        <taxon>Cyanobacteriota</taxon>
        <taxon>Cyanophyceae</taxon>
        <taxon>Pleurocapsales</taxon>
        <taxon>Hyellaceae</taxon>
        <taxon>Hyella</taxon>
    </lineage>
</organism>
<feature type="compositionally biased region" description="Basic and acidic residues" evidence="1">
    <location>
        <begin position="118"/>
        <end position="139"/>
    </location>
</feature>
<evidence type="ECO:0000256" key="1">
    <source>
        <dbReference type="SAM" id="MobiDB-lite"/>
    </source>
</evidence>
<protein>
    <submittedName>
        <fullName evidence="2">Uncharacterized protein</fullName>
    </submittedName>
</protein>
<evidence type="ECO:0000313" key="3">
    <source>
        <dbReference type="Proteomes" id="UP000320055"/>
    </source>
</evidence>
<dbReference type="Proteomes" id="UP000320055">
    <property type="component" value="Unassembled WGS sequence"/>
</dbReference>
<evidence type="ECO:0000313" key="2">
    <source>
        <dbReference type="EMBL" id="VEP17792.1"/>
    </source>
</evidence>
<feature type="region of interest" description="Disordered" evidence="1">
    <location>
        <begin position="1"/>
        <end position="152"/>
    </location>
</feature>
<sequence>MAGSGGGRHHGHPGDDIRHQCGTSRPQRHCRRSQCQSPARIGGHRQPLERERNHHRNEGECKQGGKQYGARRLPRRYIQHGGYDHRVGRDRGNGNQENGLVHGRLVDAQNVGIQPPEQDGHRRPDDKLAEERQPGEADIARQPPETGDASCR</sequence>
<keyword evidence="3" id="KW-1185">Reference proteome</keyword>
<accession>A0A563W270</accession>
<feature type="compositionally biased region" description="Basic and acidic residues" evidence="1">
    <location>
        <begin position="82"/>
        <end position="92"/>
    </location>
</feature>
<name>A0A563W270_9CYAN</name>
<reference evidence="2 3" key="1">
    <citation type="submission" date="2019-01" db="EMBL/GenBank/DDBJ databases">
        <authorList>
            <person name="Brito A."/>
        </authorList>
    </citation>
    <scope>NUCLEOTIDE SEQUENCE [LARGE SCALE GENOMIC DNA]</scope>
    <source>
        <strain evidence="2">1</strain>
    </source>
</reference>
<dbReference type="EMBL" id="CAACVJ010000605">
    <property type="protein sequence ID" value="VEP17792.1"/>
    <property type="molecule type" value="Genomic_DNA"/>
</dbReference>
<dbReference type="AlphaFoldDB" id="A0A563W270"/>
<feature type="compositionally biased region" description="Basic and acidic residues" evidence="1">
    <location>
        <begin position="46"/>
        <end position="63"/>
    </location>
</feature>